<name>A0A210PP07_MIZYE</name>
<dbReference type="GO" id="GO:0000209">
    <property type="term" value="P:protein polyubiquitination"/>
    <property type="evidence" value="ECO:0007669"/>
    <property type="project" value="TreeGrafter"/>
</dbReference>
<dbReference type="GO" id="GO:0031146">
    <property type="term" value="P:SCF-dependent proteasomal ubiquitin-dependent protein catabolic process"/>
    <property type="evidence" value="ECO:0007669"/>
    <property type="project" value="InterPro"/>
</dbReference>
<dbReference type="SMART" id="SM00256">
    <property type="entry name" value="FBOX"/>
    <property type="match status" value="1"/>
</dbReference>
<dbReference type="PANTHER" id="PTHR16008:SF4">
    <property type="entry name" value="F-BOX ONLY PROTEIN 4"/>
    <property type="match status" value="1"/>
</dbReference>
<dbReference type="STRING" id="6573.A0A210PP07"/>
<dbReference type="Gene3D" id="1.20.1280.50">
    <property type="match status" value="1"/>
</dbReference>
<protein>
    <submittedName>
        <fullName evidence="2">F-box only protein 48</fullName>
    </submittedName>
</protein>
<sequence length="155" mass="18263">MLMFSIFKICNLRSLHTFFFPNSVVGLPSCTDSVDRMRDLPPELLLQIFQNLTASDLCSAGRVCRYWGCISTSEILWRKLCDTLEVKPELLHNDRALGYSWKEVYQMNHGSRGRRRQWLRGCHSNFSSYQELPKQIMCTMDVEGWEQIFQMELER</sequence>
<keyword evidence="3" id="KW-1185">Reference proteome</keyword>
<dbReference type="SUPFAM" id="SSF81383">
    <property type="entry name" value="F-box domain"/>
    <property type="match status" value="1"/>
</dbReference>
<dbReference type="Pfam" id="PF12937">
    <property type="entry name" value="F-box-like"/>
    <property type="match status" value="1"/>
</dbReference>
<reference evidence="2 3" key="1">
    <citation type="journal article" date="2017" name="Nat. Ecol. Evol.">
        <title>Scallop genome provides insights into evolution of bilaterian karyotype and development.</title>
        <authorList>
            <person name="Wang S."/>
            <person name="Zhang J."/>
            <person name="Jiao W."/>
            <person name="Li J."/>
            <person name="Xun X."/>
            <person name="Sun Y."/>
            <person name="Guo X."/>
            <person name="Huan P."/>
            <person name="Dong B."/>
            <person name="Zhang L."/>
            <person name="Hu X."/>
            <person name="Sun X."/>
            <person name="Wang J."/>
            <person name="Zhao C."/>
            <person name="Wang Y."/>
            <person name="Wang D."/>
            <person name="Huang X."/>
            <person name="Wang R."/>
            <person name="Lv J."/>
            <person name="Li Y."/>
            <person name="Zhang Z."/>
            <person name="Liu B."/>
            <person name="Lu W."/>
            <person name="Hui Y."/>
            <person name="Liang J."/>
            <person name="Zhou Z."/>
            <person name="Hou R."/>
            <person name="Li X."/>
            <person name="Liu Y."/>
            <person name="Li H."/>
            <person name="Ning X."/>
            <person name="Lin Y."/>
            <person name="Zhao L."/>
            <person name="Xing Q."/>
            <person name="Dou J."/>
            <person name="Li Y."/>
            <person name="Mao J."/>
            <person name="Guo H."/>
            <person name="Dou H."/>
            <person name="Li T."/>
            <person name="Mu C."/>
            <person name="Jiang W."/>
            <person name="Fu Q."/>
            <person name="Fu X."/>
            <person name="Miao Y."/>
            <person name="Liu J."/>
            <person name="Yu Q."/>
            <person name="Li R."/>
            <person name="Liao H."/>
            <person name="Li X."/>
            <person name="Kong Y."/>
            <person name="Jiang Z."/>
            <person name="Chourrout D."/>
            <person name="Li R."/>
            <person name="Bao Z."/>
        </authorList>
    </citation>
    <scope>NUCLEOTIDE SEQUENCE [LARGE SCALE GENOMIC DNA]</scope>
    <source>
        <strain evidence="2 3">PY_sf001</strain>
    </source>
</reference>
<dbReference type="AlphaFoldDB" id="A0A210PP07"/>
<evidence type="ECO:0000259" key="1">
    <source>
        <dbReference type="PROSITE" id="PS50181"/>
    </source>
</evidence>
<evidence type="ECO:0000313" key="3">
    <source>
        <dbReference type="Proteomes" id="UP000242188"/>
    </source>
</evidence>
<accession>A0A210PP07</accession>
<dbReference type="PANTHER" id="PTHR16008">
    <property type="entry name" value="F-BOX ONLY PROTEIN 4"/>
    <property type="match status" value="1"/>
</dbReference>
<dbReference type="PROSITE" id="PS50181">
    <property type="entry name" value="FBOX"/>
    <property type="match status" value="1"/>
</dbReference>
<comment type="caution">
    <text evidence="2">The sequence shown here is derived from an EMBL/GenBank/DDBJ whole genome shotgun (WGS) entry which is preliminary data.</text>
</comment>
<dbReference type="GO" id="GO:0019005">
    <property type="term" value="C:SCF ubiquitin ligase complex"/>
    <property type="evidence" value="ECO:0007669"/>
    <property type="project" value="TreeGrafter"/>
</dbReference>
<feature type="domain" description="F-box" evidence="1">
    <location>
        <begin position="34"/>
        <end position="80"/>
    </location>
</feature>
<dbReference type="InterPro" id="IPR001810">
    <property type="entry name" value="F-box_dom"/>
</dbReference>
<dbReference type="Proteomes" id="UP000242188">
    <property type="component" value="Unassembled WGS sequence"/>
</dbReference>
<dbReference type="InterPro" id="IPR036047">
    <property type="entry name" value="F-box-like_dom_sf"/>
</dbReference>
<gene>
    <name evidence="2" type="ORF">KP79_PYT10596</name>
</gene>
<evidence type="ECO:0000313" key="2">
    <source>
        <dbReference type="EMBL" id="OWF38221.1"/>
    </source>
</evidence>
<proteinExistence type="predicted"/>
<organism evidence="2 3">
    <name type="scientific">Mizuhopecten yessoensis</name>
    <name type="common">Japanese scallop</name>
    <name type="synonym">Patinopecten yessoensis</name>
    <dbReference type="NCBI Taxonomy" id="6573"/>
    <lineage>
        <taxon>Eukaryota</taxon>
        <taxon>Metazoa</taxon>
        <taxon>Spiralia</taxon>
        <taxon>Lophotrochozoa</taxon>
        <taxon>Mollusca</taxon>
        <taxon>Bivalvia</taxon>
        <taxon>Autobranchia</taxon>
        <taxon>Pteriomorphia</taxon>
        <taxon>Pectinida</taxon>
        <taxon>Pectinoidea</taxon>
        <taxon>Pectinidae</taxon>
        <taxon>Mizuhopecten</taxon>
    </lineage>
</organism>
<dbReference type="OrthoDB" id="6062969at2759"/>
<dbReference type="InterPro" id="IPR039588">
    <property type="entry name" value="FBXO4"/>
</dbReference>
<dbReference type="EMBL" id="NEDP02005570">
    <property type="protein sequence ID" value="OWF38221.1"/>
    <property type="molecule type" value="Genomic_DNA"/>
</dbReference>